<dbReference type="EMBL" id="JWTA01000011">
    <property type="protein sequence ID" value="KIC62211.1"/>
    <property type="molecule type" value="Genomic_DNA"/>
</dbReference>
<dbReference type="AlphaFoldDB" id="A0A0B4D674"/>
<gene>
    <name evidence="1" type="ORF">RM51_13190</name>
</gene>
<organism evidence="1 2">
    <name type="scientific">Chryseobacterium taiwanense</name>
    <dbReference type="NCBI Taxonomy" id="363331"/>
    <lineage>
        <taxon>Bacteria</taxon>
        <taxon>Pseudomonadati</taxon>
        <taxon>Bacteroidota</taxon>
        <taxon>Flavobacteriia</taxon>
        <taxon>Flavobacteriales</taxon>
        <taxon>Weeksellaceae</taxon>
        <taxon>Chryseobacterium group</taxon>
        <taxon>Chryseobacterium</taxon>
    </lineage>
</organism>
<dbReference type="OrthoDB" id="7054664at2"/>
<protein>
    <submittedName>
        <fullName evidence="1">Uncharacterized protein</fullName>
    </submittedName>
</protein>
<accession>A0A0B4D674</accession>
<keyword evidence="2" id="KW-1185">Reference proteome</keyword>
<evidence type="ECO:0000313" key="1">
    <source>
        <dbReference type="EMBL" id="KIC62211.1"/>
    </source>
</evidence>
<name>A0A0B4D674_9FLAO</name>
<evidence type="ECO:0000313" key="2">
    <source>
        <dbReference type="Proteomes" id="UP000031167"/>
    </source>
</evidence>
<dbReference type="Proteomes" id="UP000031167">
    <property type="component" value="Unassembled WGS sequence"/>
</dbReference>
<comment type="caution">
    <text evidence="1">The sequence shown here is derived from an EMBL/GenBank/DDBJ whole genome shotgun (WGS) entry which is preliminary data.</text>
</comment>
<sequence>MNLNKQALKMKEAKSRKLILAVFIIFFTFFGQCKDKHAPPPTSTNFKFDGRFKTDDEITFKLNQTILKLFSDKPNHVEIFTSKENKIDITEENHCNMDAVGISVYQYTNLNDPSLRVILLEYYQDILIGSLYAILVDKNKLIKTFRLCGPQYNYEKYQIKDVLSIKKLNNQISFIFNPNKIAAKNKNQYIFNFSIDNTKSDNSISKNNSNNTIKETLKTTFSNEKVIDSLVFDFNNDQIKDKILIHANPKEKDLMGDEYFDNINSYYRTLDILVGKPNKKYIQTSSNKNIIPCLRCNEPMKAYSDLKIIGKNSFSVDVIQKAENTIYQLLFEWKQNNFYLTQIGVKSFYDENSKTIKLKNSININDVMVNNILDYIK</sequence>
<proteinExistence type="predicted"/>
<reference evidence="1 2" key="1">
    <citation type="submission" date="2014-12" db="EMBL/GenBank/DDBJ databases">
        <title>Genome sequencing of Chryseobacterium taiwanense TPW19.</title>
        <authorList>
            <person name="Tan P.W."/>
            <person name="Chan K.-G."/>
        </authorList>
    </citation>
    <scope>NUCLEOTIDE SEQUENCE [LARGE SCALE GENOMIC DNA]</scope>
    <source>
        <strain evidence="1 2">TPW19</strain>
    </source>
</reference>